<accession>A0ABU5IHQ9</accession>
<comment type="caution">
    <text evidence="1">The sequence shown here is derived from an EMBL/GenBank/DDBJ whole genome shotgun (WGS) entry which is preliminary data.</text>
</comment>
<evidence type="ECO:0000313" key="2">
    <source>
        <dbReference type="Proteomes" id="UP001293718"/>
    </source>
</evidence>
<name>A0ABU5IHQ9_9BURK</name>
<organism evidence="1 2">
    <name type="scientific">Azohydromonas lata</name>
    <dbReference type="NCBI Taxonomy" id="45677"/>
    <lineage>
        <taxon>Bacteria</taxon>
        <taxon>Pseudomonadati</taxon>
        <taxon>Pseudomonadota</taxon>
        <taxon>Betaproteobacteria</taxon>
        <taxon>Burkholderiales</taxon>
        <taxon>Sphaerotilaceae</taxon>
        <taxon>Azohydromonas</taxon>
    </lineage>
</organism>
<proteinExistence type="predicted"/>
<dbReference type="RefSeq" id="WP_066331083.1">
    <property type="nucleotide sequence ID" value="NZ_JAXOJX010000033.1"/>
</dbReference>
<protein>
    <submittedName>
        <fullName evidence="1">Uncharacterized protein</fullName>
    </submittedName>
</protein>
<dbReference type="EMBL" id="JAXOJX010000033">
    <property type="protein sequence ID" value="MDZ5458697.1"/>
    <property type="molecule type" value="Genomic_DNA"/>
</dbReference>
<reference evidence="1 2" key="1">
    <citation type="submission" date="2023-11" db="EMBL/GenBank/DDBJ databases">
        <title>Draft genome of Azohydromonas lata strain H1 (DSM1123), a polyhydroxyalkanoate producer.</title>
        <authorList>
            <person name="Traversa D."/>
            <person name="D'Addabbo P."/>
            <person name="Pazzani C."/>
            <person name="Manzari C."/>
            <person name="Chiara M."/>
            <person name="Scrascia M."/>
        </authorList>
    </citation>
    <scope>NUCLEOTIDE SEQUENCE [LARGE SCALE GENOMIC DNA]</scope>
    <source>
        <strain evidence="1 2">H1</strain>
    </source>
</reference>
<keyword evidence="2" id="KW-1185">Reference proteome</keyword>
<dbReference type="Proteomes" id="UP001293718">
    <property type="component" value="Unassembled WGS sequence"/>
</dbReference>
<sequence>MNDLAHNRHLFIEDLARRLAALETGQRRMNALDYRVHARMLRHALVGIPRRQLQVLMTYEVVCEVMDNRSFDEAGLLQSAGPQARELRDATDALLRRLQQGSRKTV</sequence>
<evidence type="ECO:0000313" key="1">
    <source>
        <dbReference type="EMBL" id="MDZ5458697.1"/>
    </source>
</evidence>
<gene>
    <name evidence="1" type="ORF">SM757_19135</name>
</gene>